<accession>A0AAE4B6S3</accession>
<evidence type="ECO:0000256" key="9">
    <source>
        <dbReference type="ARBA" id="ARBA00022909"/>
    </source>
</evidence>
<dbReference type="PANTHER" id="PTHR43071:SF1">
    <property type="entry name" value="2-AMINO-4-HYDROXY-6-HYDROXYMETHYLDIHYDROPTERIDINE PYROPHOSPHOKINASE"/>
    <property type="match status" value="1"/>
</dbReference>
<protein>
    <recommendedName>
        <fullName evidence="4">2-amino-4-hydroxy-6-hydroxymethyldihydropteridine pyrophosphokinase</fullName>
        <ecNumber evidence="3">2.7.6.3</ecNumber>
    </recommendedName>
    <alternativeName>
        <fullName evidence="11">6-hydroxymethyl-7,8-dihydropterin pyrophosphokinase</fullName>
    </alternativeName>
    <alternativeName>
        <fullName evidence="12">7,8-dihydro-6-hydroxymethylpterin-pyrophosphokinase</fullName>
    </alternativeName>
</protein>
<dbReference type="SUPFAM" id="SSF55083">
    <property type="entry name" value="6-hydroxymethyl-7,8-dihydropterin pyrophosphokinase, HPPK"/>
    <property type="match status" value="1"/>
</dbReference>
<organism evidence="14 15">
    <name type="scientific">Marimonas arenosa</name>
    <dbReference type="NCBI Taxonomy" id="1795305"/>
    <lineage>
        <taxon>Bacteria</taxon>
        <taxon>Pseudomonadati</taxon>
        <taxon>Pseudomonadota</taxon>
        <taxon>Alphaproteobacteria</taxon>
        <taxon>Rhodobacterales</taxon>
        <taxon>Paracoccaceae</taxon>
        <taxon>Marimonas</taxon>
    </lineage>
</organism>
<dbReference type="EMBL" id="JANHAX010000003">
    <property type="protein sequence ID" value="MDQ2090741.1"/>
    <property type="molecule type" value="Genomic_DNA"/>
</dbReference>
<proteinExistence type="inferred from homology"/>
<dbReference type="EC" id="2.7.6.3" evidence="3"/>
<keyword evidence="9" id="KW-0289">Folate biosynthesis</keyword>
<dbReference type="InterPro" id="IPR000550">
    <property type="entry name" value="Hppk"/>
</dbReference>
<evidence type="ECO:0000256" key="8">
    <source>
        <dbReference type="ARBA" id="ARBA00022840"/>
    </source>
</evidence>
<dbReference type="GO" id="GO:0003848">
    <property type="term" value="F:2-amino-4-hydroxy-6-hydroxymethyldihydropteridine diphosphokinase activity"/>
    <property type="evidence" value="ECO:0007669"/>
    <property type="project" value="UniProtKB-EC"/>
</dbReference>
<reference evidence="14" key="2">
    <citation type="submission" date="2023-02" db="EMBL/GenBank/DDBJ databases">
        <title>'Rhodoalgimonas zhirmunskyi' gen. nov., isolated from a red alga.</title>
        <authorList>
            <person name="Nedashkovskaya O.I."/>
            <person name="Otstavnykh N.Y."/>
            <person name="Bystritskaya E.P."/>
            <person name="Balabanova L.A."/>
            <person name="Isaeva M.P."/>
        </authorList>
    </citation>
    <scope>NUCLEOTIDE SEQUENCE</scope>
    <source>
        <strain evidence="14">KCTC 52189</strain>
    </source>
</reference>
<dbReference type="Proteomes" id="UP001226762">
    <property type="component" value="Unassembled WGS sequence"/>
</dbReference>
<keyword evidence="15" id="KW-1185">Reference proteome</keyword>
<comment type="function">
    <text evidence="10">Catalyzes the transfer of pyrophosphate from adenosine triphosphate (ATP) to 6-hydroxymethyl-7,8-dihydropterin, an enzymatic step in folate biosynthesis pathway.</text>
</comment>
<dbReference type="GO" id="GO:0005524">
    <property type="term" value="F:ATP binding"/>
    <property type="evidence" value="ECO:0007669"/>
    <property type="project" value="UniProtKB-KW"/>
</dbReference>
<keyword evidence="5 14" id="KW-0808">Transferase</keyword>
<dbReference type="GO" id="GO:0046656">
    <property type="term" value="P:folic acid biosynthetic process"/>
    <property type="evidence" value="ECO:0007669"/>
    <property type="project" value="UniProtKB-KW"/>
</dbReference>
<dbReference type="Pfam" id="PF01288">
    <property type="entry name" value="HPPK"/>
    <property type="match status" value="1"/>
</dbReference>
<dbReference type="PANTHER" id="PTHR43071">
    <property type="entry name" value="2-AMINO-4-HYDROXY-6-HYDROXYMETHYLDIHYDROPTERIDINE PYROPHOSPHOKINASE"/>
    <property type="match status" value="1"/>
</dbReference>
<dbReference type="Gene3D" id="3.30.70.560">
    <property type="entry name" value="7,8-Dihydro-6-hydroxymethylpterin-pyrophosphokinase HPPK"/>
    <property type="match status" value="1"/>
</dbReference>
<dbReference type="RefSeq" id="WP_306736009.1">
    <property type="nucleotide sequence ID" value="NZ_JANHAX010000003.1"/>
</dbReference>
<evidence type="ECO:0000256" key="12">
    <source>
        <dbReference type="ARBA" id="ARBA00033413"/>
    </source>
</evidence>
<dbReference type="PROSITE" id="PS00794">
    <property type="entry name" value="HPPK"/>
    <property type="match status" value="1"/>
</dbReference>
<evidence type="ECO:0000256" key="2">
    <source>
        <dbReference type="ARBA" id="ARBA00005810"/>
    </source>
</evidence>
<evidence type="ECO:0000256" key="10">
    <source>
        <dbReference type="ARBA" id="ARBA00029409"/>
    </source>
</evidence>
<dbReference type="InterPro" id="IPR035907">
    <property type="entry name" value="Hppk_sf"/>
</dbReference>
<evidence type="ECO:0000256" key="1">
    <source>
        <dbReference type="ARBA" id="ARBA00005051"/>
    </source>
</evidence>
<sequence>MDQVALIAFGANRPSPAGDPVETVRAALAGLAASQGLCLRAASRLFRTPAFPQGSGPDFVNAAAAFDCSLEPAALLALLHRVEAEHGRRRDIRWGARSLDLDLLALGDAVLPDTETWRHWHDLTPDRQTLEAPKLLILPHPRLQDRAFVLVPLAEIAPDWRHPVLGLTVTGMRDRLPPEDLAGVTPLPG</sequence>
<name>A0AAE4B6S3_9RHOB</name>
<evidence type="ECO:0000256" key="4">
    <source>
        <dbReference type="ARBA" id="ARBA00016218"/>
    </source>
</evidence>
<evidence type="ECO:0000256" key="6">
    <source>
        <dbReference type="ARBA" id="ARBA00022741"/>
    </source>
</evidence>
<dbReference type="AlphaFoldDB" id="A0AAE4B6S3"/>
<evidence type="ECO:0000313" key="14">
    <source>
        <dbReference type="EMBL" id="MDQ2090741.1"/>
    </source>
</evidence>
<gene>
    <name evidence="14" type="primary">folK</name>
    <name evidence="14" type="ORF">NO357_12595</name>
</gene>
<dbReference type="NCBIfam" id="TIGR01498">
    <property type="entry name" value="folK"/>
    <property type="match status" value="1"/>
</dbReference>
<evidence type="ECO:0000256" key="3">
    <source>
        <dbReference type="ARBA" id="ARBA00013253"/>
    </source>
</evidence>
<dbReference type="GO" id="GO:0016301">
    <property type="term" value="F:kinase activity"/>
    <property type="evidence" value="ECO:0007669"/>
    <property type="project" value="UniProtKB-KW"/>
</dbReference>
<evidence type="ECO:0000256" key="11">
    <source>
        <dbReference type="ARBA" id="ARBA00029766"/>
    </source>
</evidence>
<dbReference type="CDD" id="cd00483">
    <property type="entry name" value="HPPK"/>
    <property type="match status" value="1"/>
</dbReference>
<evidence type="ECO:0000256" key="7">
    <source>
        <dbReference type="ARBA" id="ARBA00022777"/>
    </source>
</evidence>
<keyword evidence="8" id="KW-0067">ATP-binding</keyword>
<keyword evidence="6" id="KW-0547">Nucleotide-binding</keyword>
<keyword evidence="7" id="KW-0418">Kinase</keyword>
<evidence type="ECO:0000313" key="15">
    <source>
        <dbReference type="Proteomes" id="UP001226762"/>
    </source>
</evidence>
<comment type="pathway">
    <text evidence="1">Cofactor biosynthesis; tetrahydrofolate biosynthesis; 2-amino-4-hydroxy-6-hydroxymethyl-7,8-dihydropteridine diphosphate from 7,8-dihydroneopterin triphosphate: step 4/4.</text>
</comment>
<reference evidence="14" key="1">
    <citation type="submission" date="2022-07" db="EMBL/GenBank/DDBJ databases">
        <authorList>
            <person name="Otstavnykh N."/>
            <person name="Isaeva M."/>
            <person name="Bystritskaya E."/>
        </authorList>
    </citation>
    <scope>NUCLEOTIDE SEQUENCE</scope>
    <source>
        <strain evidence="14">KCTC 52189</strain>
    </source>
</reference>
<comment type="caution">
    <text evidence="14">The sequence shown here is derived from an EMBL/GenBank/DDBJ whole genome shotgun (WGS) entry which is preliminary data.</text>
</comment>
<comment type="similarity">
    <text evidence="2">Belongs to the HPPK family.</text>
</comment>
<evidence type="ECO:0000259" key="13">
    <source>
        <dbReference type="PROSITE" id="PS00794"/>
    </source>
</evidence>
<feature type="domain" description="7,8-dihydro-6-hydroxymethylpterin-pyrophosphokinase" evidence="13">
    <location>
        <begin position="93"/>
        <end position="104"/>
    </location>
</feature>
<evidence type="ECO:0000256" key="5">
    <source>
        <dbReference type="ARBA" id="ARBA00022679"/>
    </source>
</evidence>